<dbReference type="GO" id="GO:0003700">
    <property type="term" value="F:DNA-binding transcription factor activity"/>
    <property type="evidence" value="ECO:0007669"/>
    <property type="project" value="InterPro"/>
</dbReference>
<evidence type="ECO:0000313" key="4">
    <source>
        <dbReference type="EMBL" id="QGG94234.1"/>
    </source>
</evidence>
<dbReference type="Proteomes" id="UP000334019">
    <property type="component" value="Chromosome"/>
</dbReference>
<dbReference type="Pfam" id="PF01451">
    <property type="entry name" value="LMWPc"/>
    <property type="match status" value="1"/>
</dbReference>
<dbReference type="SUPFAM" id="SSF46785">
    <property type="entry name" value="Winged helix' DNA-binding domain"/>
    <property type="match status" value="1"/>
</dbReference>
<dbReference type="AlphaFoldDB" id="A0A5Q2RF29"/>
<dbReference type="PANTHER" id="PTHR43428">
    <property type="entry name" value="ARSENATE REDUCTASE"/>
    <property type="match status" value="1"/>
</dbReference>
<dbReference type="Gene3D" id="1.10.10.10">
    <property type="entry name" value="Winged helix-like DNA-binding domain superfamily/Winged helix DNA-binding domain"/>
    <property type="match status" value="1"/>
</dbReference>
<dbReference type="InterPro" id="IPR011991">
    <property type="entry name" value="ArsR-like_HTH"/>
</dbReference>
<dbReference type="InterPro" id="IPR036196">
    <property type="entry name" value="Ptyr_pPase_sf"/>
</dbReference>
<gene>
    <name evidence="4" type="ORF">GH723_03475</name>
</gene>
<dbReference type="EMBL" id="CP045851">
    <property type="protein sequence ID" value="QGG94234.1"/>
    <property type="molecule type" value="Genomic_DNA"/>
</dbReference>
<keyword evidence="5" id="KW-1185">Reference proteome</keyword>
<proteinExistence type="predicted"/>
<feature type="domain" description="Phosphotyrosine protein phosphatase I" evidence="2">
    <location>
        <begin position="99"/>
        <end position="219"/>
    </location>
</feature>
<accession>A0A5Q2RF29</accession>
<sequence length="220" mass="23488">MDGPPDLEHRARRHAALGDPVRLRIVDELATSDRAPVELRQRLGIESNLLAHHLEVLESVGVVERHRSSGDGRRRYVHLVRRSLDDLVLRPSLAPGPALFVCTANSARSQLAAALWRARTGHDASSAGTHPAERVHPGAVHAARRAGLDLGDAVPQALEAAGAAPALVVTVCDRAHEELSPSGEWLHWSVPDPVPDGSAKAFDAAVAELRTRIDGLVGVS</sequence>
<feature type="domain" description="HTH arsR-type" evidence="3">
    <location>
        <begin position="12"/>
        <end position="89"/>
    </location>
</feature>
<dbReference type="SMART" id="SM00226">
    <property type="entry name" value="LMWPc"/>
    <property type="match status" value="1"/>
</dbReference>
<dbReference type="SUPFAM" id="SSF52788">
    <property type="entry name" value="Phosphotyrosine protein phosphatases I"/>
    <property type="match status" value="1"/>
</dbReference>
<dbReference type="InterPro" id="IPR036390">
    <property type="entry name" value="WH_DNA-bd_sf"/>
</dbReference>
<dbReference type="RefSeq" id="WP_153758340.1">
    <property type="nucleotide sequence ID" value="NZ_CP045851.1"/>
</dbReference>
<reference evidence="4 5" key="1">
    <citation type="submission" date="2019-11" db="EMBL/GenBank/DDBJ databases">
        <authorList>
            <person name="He Y."/>
        </authorList>
    </citation>
    <scope>NUCLEOTIDE SEQUENCE [LARGE SCALE GENOMIC DNA]</scope>
    <source>
        <strain evidence="4 5">SCSIO 58843</strain>
    </source>
</reference>
<dbReference type="GO" id="GO:0046685">
    <property type="term" value="P:response to arsenic-containing substance"/>
    <property type="evidence" value="ECO:0007669"/>
    <property type="project" value="UniProtKB-KW"/>
</dbReference>
<dbReference type="Gene3D" id="3.40.50.2300">
    <property type="match status" value="1"/>
</dbReference>
<evidence type="ECO:0000259" key="2">
    <source>
        <dbReference type="SMART" id="SM00226"/>
    </source>
</evidence>
<dbReference type="KEGG" id="atq:GH723_03475"/>
<evidence type="ECO:0000256" key="1">
    <source>
        <dbReference type="ARBA" id="ARBA00022849"/>
    </source>
</evidence>
<dbReference type="PANTHER" id="PTHR43428:SF1">
    <property type="entry name" value="ARSENATE REDUCTASE"/>
    <property type="match status" value="1"/>
</dbReference>
<evidence type="ECO:0000259" key="3">
    <source>
        <dbReference type="SMART" id="SM00418"/>
    </source>
</evidence>
<dbReference type="InterPro" id="IPR001845">
    <property type="entry name" value="HTH_ArsR_DNA-bd_dom"/>
</dbReference>
<dbReference type="SMART" id="SM00418">
    <property type="entry name" value="HTH_ARSR"/>
    <property type="match status" value="1"/>
</dbReference>
<dbReference type="InterPro" id="IPR036388">
    <property type="entry name" value="WH-like_DNA-bd_sf"/>
</dbReference>
<dbReference type="InterPro" id="IPR023485">
    <property type="entry name" value="Ptyr_pPase"/>
</dbReference>
<dbReference type="Pfam" id="PF12840">
    <property type="entry name" value="HTH_20"/>
    <property type="match status" value="1"/>
</dbReference>
<evidence type="ECO:0000313" key="5">
    <source>
        <dbReference type="Proteomes" id="UP000334019"/>
    </source>
</evidence>
<organism evidence="4 5">
    <name type="scientific">Actinomarinicola tropica</name>
    <dbReference type="NCBI Taxonomy" id="2789776"/>
    <lineage>
        <taxon>Bacteria</taxon>
        <taxon>Bacillati</taxon>
        <taxon>Actinomycetota</taxon>
        <taxon>Acidimicrobiia</taxon>
        <taxon>Acidimicrobiales</taxon>
        <taxon>Iamiaceae</taxon>
        <taxon>Actinomarinicola</taxon>
    </lineage>
</organism>
<keyword evidence="1" id="KW-0059">Arsenical resistance</keyword>
<dbReference type="CDD" id="cd00090">
    <property type="entry name" value="HTH_ARSR"/>
    <property type="match status" value="1"/>
</dbReference>
<name>A0A5Q2RF29_9ACTN</name>
<protein>
    <submittedName>
        <fullName evidence="4">Helix-turn-helix domain-containing protein</fullName>
    </submittedName>
</protein>